<dbReference type="RefSeq" id="WP_106348988.1">
    <property type="nucleotide sequence ID" value="NZ_PVUE01000007.1"/>
</dbReference>
<dbReference type="Gene3D" id="3.10.450.50">
    <property type="match status" value="1"/>
</dbReference>
<dbReference type="AlphaFoldDB" id="A0A2T1A0N1"/>
<keyword evidence="2" id="KW-1185">Reference proteome</keyword>
<name>A0A2T1A0N1_9ACTN</name>
<sequence>MLEIPCGDEVIRGMYRSLELRDMSRVGLALAEDVRWLNPKATLAPDFVIACPDRLEGRNHVLLFLTGLIEQTGGSYSVRLQSLFVHSNDRSIAFHEVTTGEKWCATGCVLYELGGGVIQRVVAMSPARSTSVVGESRVR</sequence>
<evidence type="ECO:0008006" key="3">
    <source>
        <dbReference type="Google" id="ProtNLM"/>
    </source>
</evidence>
<organism evidence="1 2">
    <name type="scientific">Antricoccus suffuscus</name>
    <dbReference type="NCBI Taxonomy" id="1629062"/>
    <lineage>
        <taxon>Bacteria</taxon>
        <taxon>Bacillati</taxon>
        <taxon>Actinomycetota</taxon>
        <taxon>Actinomycetes</taxon>
        <taxon>Geodermatophilales</taxon>
        <taxon>Antricoccaceae</taxon>
        <taxon>Antricoccus</taxon>
    </lineage>
</organism>
<dbReference type="EMBL" id="PVUE01000007">
    <property type="protein sequence ID" value="PRZ42047.1"/>
    <property type="molecule type" value="Genomic_DNA"/>
</dbReference>
<evidence type="ECO:0000313" key="1">
    <source>
        <dbReference type="EMBL" id="PRZ42047.1"/>
    </source>
</evidence>
<comment type="caution">
    <text evidence="1">The sequence shown here is derived from an EMBL/GenBank/DDBJ whole genome shotgun (WGS) entry which is preliminary data.</text>
</comment>
<dbReference type="InterPro" id="IPR032710">
    <property type="entry name" value="NTF2-like_dom_sf"/>
</dbReference>
<gene>
    <name evidence="1" type="ORF">CLV47_107175</name>
</gene>
<proteinExistence type="predicted"/>
<dbReference type="Proteomes" id="UP000237752">
    <property type="component" value="Unassembled WGS sequence"/>
</dbReference>
<dbReference type="SUPFAM" id="SSF54427">
    <property type="entry name" value="NTF2-like"/>
    <property type="match status" value="1"/>
</dbReference>
<evidence type="ECO:0000313" key="2">
    <source>
        <dbReference type="Proteomes" id="UP000237752"/>
    </source>
</evidence>
<dbReference type="OrthoDB" id="8375282at2"/>
<protein>
    <recommendedName>
        <fullName evidence="3">SnoaL-like protein</fullName>
    </recommendedName>
</protein>
<reference evidence="1 2" key="1">
    <citation type="submission" date="2018-03" db="EMBL/GenBank/DDBJ databases">
        <title>Genomic Encyclopedia of Archaeal and Bacterial Type Strains, Phase II (KMG-II): from individual species to whole genera.</title>
        <authorList>
            <person name="Goeker M."/>
        </authorList>
    </citation>
    <scope>NUCLEOTIDE SEQUENCE [LARGE SCALE GENOMIC DNA]</scope>
    <source>
        <strain evidence="1 2">DSM 100065</strain>
    </source>
</reference>
<accession>A0A2T1A0N1</accession>